<evidence type="ECO:0000256" key="5">
    <source>
        <dbReference type="ARBA" id="ARBA00022448"/>
    </source>
</evidence>
<keyword evidence="10" id="KW-0560">Oxidoreductase</keyword>
<comment type="caution">
    <text evidence="18">The sequence shown here is derived from an EMBL/GenBank/DDBJ whole genome shotgun (WGS) entry which is preliminary data.</text>
</comment>
<evidence type="ECO:0000256" key="14">
    <source>
        <dbReference type="ARBA" id="ARBA00030211"/>
    </source>
</evidence>
<comment type="similarity">
    <text evidence="2">Belongs to the cytochrome c oxidase bacterial subunit 4 family.</text>
</comment>
<dbReference type="NCBIfam" id="TIGR02847">
    <property type="entry name" value="CyoD"/>
    <property type="match status" value="1"/>
</dbReference>
<comment type="subunit">
    <text evidence="3">Heterooctamer of two A chains, two B chains, two C chains and two D chains.</text>
</comment>
<evidence type="ECO:0000256" key="2">
    <source>
        <dbReference type="ARBA" id="ARBA00008079"/>
    </source>
</evidence>
<proteinExistence type="inferred from homology"/>
<keyword evidence="9 17" id="KW-1133">Transmembrane helix</keyword>
<evidence type="ECO:0000313" key="19">
    <source>
        <dbReference type="Proteomes" id="UP000017668"/>
    </source>
</evidence>
<feature type="transmembrane region" description="Helical" evidence="17">
    <location>
        <begin position="79"/>
        <end position="101"/>
    </location>
</feature>
<evidence type="ECO:0000256" key="13">
    <source>
        <dbReference type="ARBA" id="ARBA00030071"/>
    </source>
</evidence>
<evidence type="ECO:0000256" key="7">
    <source>
        <dbReference type="ARBA" id="ARBA00022692"/>
    </source>
</evidence>
<dbReference type="InterPro" id="IPR050968">
    <property type="entry name" value="Cytochrome_c_oxidase_bac_sub4"/>
</dbReference>
<dbReference type="InterPro" id="IPR005171">
    <property type="entry name" value="Cyt_c_oxidase_su4_prok"/>
</dbReference>
<protein>
    <recommendedName>
        <fullName evidence="4">Cytochrome bo(3) ubiquinol oxidase subunit 4</fullName>
    </recommendedName>
    <alternativeName>
        <fullName evidence="16">Cytochrome o ubiquinol oxidase subunit 4</fullName>
    </alternativeName>
    <alternativeName>
        <fullName evidence="13">Oxidase bo(3) subunit 4</fullName>
    </alternativeName>
    <alternativeName>
        <fullName evidence="14">Ubiquinol oxidase polypeptide IV</fullName>
    </alternativeName>
    <alternativeName>
        <fullName evidence="15">Ubiquinol oxidase subunit 4</fullName>
    </alternativeName>
</protein>
<evidence type="ECO:0000256" key="1">
    <source>
        <dbReference type="ARBA" id="ARBA00004651"/>
    </source>
</evidence>
<evidence type="ECO:0000256" key="17">
    <source>
        <dbReference type="SAM" id="Phobius"/>
    </source>
</evidence>
<keyword evidence="7 17" id="KW-0812">Transmembrane</keyword>
<reference evidence="18 19" key="1">
    <citation type="journal article" date="2013" name="Genome Announc.">
        <title>Genome Sequence of Rhizobium lupini HPC(L) Isolated from Saline Desert Soil, Kutch (Gujarat).</title>
        <authorList>
            <person name="Agarwal L."/>
            <person name="Purohit H.J."/>
        </authorList>
    </citation>
    <scope>NUCLEOTIDE SEQUENCE [LARGE SCALE GENOMIC DNA]</scope>
    <source>
        <strain evidence="19">HPC(L)</strain>
    </source>
</reference>
<dbReference type="Proteomes" id="UP000017668">
    <property type="component" value="Unassembled WGS sequence"/>
</dbReference>
<feature type="transmembrane region" description="Helical" evidence="17">
    <location>
        <begin position="21"/>
        <end position="42"/>
    </location>
</feature>
<keyword evidence="6" id="KW-1003">Cell membrane</keyword>
<evidence type="ECO:0000256" key="4">
    <source>
        <dbReference type="ARBA" id="ARBA00014689"/>
    </source>
</evidence>
<dbReference type="Pfam" id="PF03626">
    <property type="entry name" value="COX4_pro"/>
    <property type="match status" value="1"/>
</dbReference>
<evidence type="ECO:0000256" key="15">
    <source>
        <dbReference type="ARBA" id="ARBA00031887"/>
    </source>
</evidence>
<evidence type="ECO:0000313" key="18">
    <source>
        <dbReference type="EMBL" id="EKJ95027.1"/>
    </source>
</evidence>
<dbReference type="RefSeq" id="WP_006698970.1">
    <property type="nucleotide sequence ID" value="NZ_AMQQ01000021.1"/>
</dbReference>
<keyword evidence="11 17" id="KW-0472">Membrane</keyword>
<dbReference type="PANTHER" id="PTHR36835">
    <property type="entry name" value="CYTOCHROME BO(3) UBIQUINOL OXIDASE SUBUNIT 4"/>
    <property type="match status" value="1"/>
</dbReference>
<dbReference type="PANTHER" id="PTHR36835:SF1">
    <property type="entry name" value="CYTOCHROME BO(3) UBIQUINOL OXIDASE SUBUNIT 4"/>
    <property type="match status" value="1"/>
</dbReference>
<evidence type="ECO:0000256" key="9">
    <source>
        <dbReference type="ARBA" id="ARBA00022989"/>
    </source>
</evidence>
<evidence type="ECO:0000256" key="16">
    <source>
        <dbReference type="ARBA" id="ARBA00032185"/>
    </source>
</evidence>
<evidence type="ECO:0000256" key="6">
    <source>
        <dbReference type="ARBA" id="ARBA00022475"/>
    </source>
</evidence>
<sequence>MSAPHNEATSSQTSRRTHQHGFLLSVILTVVPFWLVLSGGLASRALTALVLVLFAVVQIIVHMVCFLHMDVRTEKGWVALSLIFTLVVLLISVAGSLWIMYHLNANMMQMDPGAARNMP</sequence>
<accession>A0ABN0HK89</accession>
<dbReference type="EMBL" id="AMQQ01000021">
    <property type="protein sequence ID" value="EKJ95027.1"/>
    <property type="molecule type" value="Genomic_DNA"/>
</dbReference>
<gene>
    <name evidence="18" type="ORF">C241_14723</name>
</gene>
<dbReference type="InterPro" id="IPR014210">
    <property type="entry name" value="Cyt_o_ubiqinol_oxidase_su4"/>
</dbReference>
<feature type="transmembrane region" description="Helical" evidence="17">
    <location>
        <begin position="48"/>
        <end position="67"/>
    </location>
</feature>
<evidence type="ECO:0000256" key="10">
    <source>
        <dbReference type="ARBA" id="ARBA00023002"/>
    </source>
</evidence>
<organism evidence="18 19">
    <name type="scientific">Bradyrhizobium lupini HPC(L)</name>
    <dbReference type="NCBI Taxonomy" id="1229491"/>
    <lineage>
        <taxon>Bacteria</taxon>
        <taxon>Pseudomonadati</taxon>
        <taxon>Pseudomonadota</taxon>
        <taxon>Alphaproteobacteria</taxon>
        <taxon>Hyphomicrobiales</taxon>
        <taxon>Nitrobacteraceae</taxon>
        <taxon>Bradyrhizobium</taxon>
    </lineage>
</organism>
<evidence type="ECO:0000256" key="12">
    <source>
        <dbReference type="ARBA" id="ARBA00025694"/>
    </source>
</evidence>
<evidence type="ECO:0000256" key="3">
    <source>
        <dbReference type="ARBA" id="ARBA00011700"/>
    </source>
</evidence>
<keyword evidence="19" id="KW-1185">Reference proteome</keyword>
<evidence type="ECO:0000256" key="8">
    <source>
        <dbReference type="ARBA" id="ARBA00022982"/>
    </source>
</evidence>
<name>A0ABN0HK89_RHILU</name>
<keyword evidence="5" id="KW-0813">Transport</keyword>
<keyword evidence="8" id="KW-0249">Electron transport</keyword>
<comment type="function">
    <text evidence="12">Cytochrome bo(3) ubiquinol terminal oxidase is the component of the aerobic respiratory chain of E.coli that predominates when cells are grown at high aeration. Has proton pump activity across the membrane in addition to electron transfer, pumping 2 protons/electron.</text>
</comment>
<comment type="subcellular location">
    <subcellularLocation>
        <location evidence="1">Cell membrane</location>
        <topology evidence="1">Multi-pass membrane protein</topology>
    </subcellularLocation>
</comment>
<evidence type="ECO:0000256" key="11">
    <source>
        <dbReference type="ARBA" id="ARBA00023136"/>
    </source>
</evidence>